<evidence type="ECO:0000313" key="5">
    <source>
        <dbReference type="EMBL" id="AQU66437.1"/>
    </source>
</evidence>
<dbReference type="GO" id="GO:0003677">
    <property type="term" value="F:DNA binding"/>
    <property type="evidence" value="ECO:0007669"/>
    <property type="project" value="UniProtKB-KW"/>
</dbReference>
<evidence type="ECO:0000256" key="1">
    <source>
        <dbReference type="ARBA" id="ARBA00011046"/>
    </source>
</evidence>
<dbReference type="InterPro" id="IPR005650">
    <property type="entry name" value="BlaI_family"/>
</dbReference>
<dbReference type="GO" id="GO:0045892">
    <property type="term" value="P:negative regulation of DNA-templated transcription"/>
    <property type="evidence" value="ECO:0007669"/>
    <property type="project" value="InterPro"/>
</dbReference>
<organism evidence="5 6">
    <name type="scientific">Streptomyces niveus</name>
    <name type="common">Streptomyces spheroides</name>
    <dbReference type="NCBI Taxonomy" id="193462"/>
    <lineage>
        <taxon>Bacteria</taxon>
        <taxon>Bacillati</taxon>
        <taxon>Actinomycetota</taxon>
        <taxon>Actinomycetes</taxon>
        <taxon>Kitasatosporales</taxon>
        <taxon>Streptomycetaceae</taxon>
        <taxon>Streptomyces</taxon>
    </lineage>
</organism>
<dbReference type="EMBL" id="CP018047">
    <property type="protein sequence ID" value="AQU66437.1"/>
    <property type="molecule type" value="Genomic_DNA"/>
</dbReference>
<comment type="similarity">
    <text evidence="1">Belongs to the BlaI transcriptional regulatory family.</text>
</comment>
<keyword evidence="2" id="KW-0805">Transcription regulation</keyword>
<dbReference type="SUPFAM" id="SSF46785">
    <property type="entry name" value="Winged helix' DNA-binding domain"/>
    <property type="match status" value="1"/>
</dbReference>
<dbReference type="InterPro" id="IPR036388">
    <property type="entry name" value="WH-like_DNA-bd_sf"/>
</dbReference>
<evidence type="ECO:0000313" key="6">
    <source>
        <dbReference type="Proteomes" id="UP000189677"/>
    </source>
</evidence>
<dbReference type="AlphaFoldDB" id="A0A1U9QQG5"/>
<evidence type="ECO:0000256" key="3">
    <source>
        <dbReference type="ARBA" id="ARBA00023125"/>
    </source>
</evidence>
<dbReference type="RefSeq" id="WP_078074968.1">
    <property type="nucleotide sequence ID" value="NZ_CP018047.1"/>
</dbReference>
<name>A0A1U9QQG5_STRNV</name>
<dbReference type="OrthoDB" id="9813987at2"/>
<proteinExistence type="inferred from homology"/>
<dbReference type="Pfam" id="PF03965">
    <property type="entry name" value="Penicillinase_R"/>
    <property type="match status" value="1"/>
</dbReference>
<sequence>MRQLGELEAEIMHRLWSWGRPATARDVLTDINTQRPIAYSTVKTVADILYRKGMLRREKEGRAWLYEPTCTRQQYTAALMQEALGSNPDPAGALLSFVERISPGEADALREALRVAKRRRGTP</sequence>
<dbReference type="KEGG" id="snw:BBN63_09425"/>
<accession>A0A1U9QQG5</accession>
<keyword evidence="3" id="KW-0238">DNA-binding</keyword>
<evidence type="ECO:0000256" key="4">
    <source>
        <dbReference type="ARBA" id="ARBA00023163"/>
    </source>
</evidence>
<dbReference type="Gene3D" id="1.10.10.10">
    <property type="entry name" value="Winged helix-like DNA-binding domain superfamily/Winged helix DNA-binding domain"/>
    <property type="match status" value="1"/>
</dbReference>
<gene>
    <name evidence="5" type="ORF">BBN63_09425</name>
</gene>
<dbReference type="InterPro" id="IPR036390">
    <property type="entry name" value="WH_DNA-bd_sf"/>
</dbReference>
<keyword evidence="6" id="KW-1185">Reference proteome</keyword>
<dbReference type="Gene3D" id="6.10.140.850">
    <property type="match status" value="1"/>
</dbReference>
<dbReference type="Proteomes" id="UP000189677">
    <property type="component" value="Chromosome"/>
</dbReference>
<evidence type="ECO:0000256" key="2">
    <source>
        <dbReference type="ARBA" id="ARBA00023015"/>
    </source>
</evidence>
<reference evidence="5 6" key="1">
    <citation type="submission" date="2016-11" db="EMBL/GenBank/DDBJ databases">
        <title>Complete genome sequence of Streptomyces niveus SCSIO 3406.</title>
        <authorList>
            <person name="Zhu Q."/>
            <person name="Cheng W."/>
            <person name="Song Y."/>
            <person name="Li Q."/>
            <person name="Ju J."/>
        </authorList>
    </citation>
    <scope>NUCLEOTIDE SEQUENCE [LARGE SCALE GENOMIC DNA]</scope>
    <source>
        <strain evidence="5 6">SCSIO 3406</strain>
    </source>
</reference>
<dbReference type="PIRSF" id="PIRSF019455">
    <property type="entry name" value="CopR_AtkY"/>
    <property type="match status" value="1"/>
</dbReference>
<protein>
    <submittedName>
        <fullName evidence="5">CopY family transcriptional regulator</fullName>
    </submittedName>
</protein>
<keyword evidence="4" id="KW-0804">Transcription</keyword>